<feature type="compositionally biased region" description="Polar residues" evidence="10">
    <location>
        <begin position="211"/>
        <end position="230"/>
    </location>
</feature>
<name>A0ABM7FTD4_9STAP</name>
<dbReference type="NCBIfam" id="TIGR01740">
    <property type="entry name" value="pyrF"/>
    <property type="match status" value="1"/>
</dbReference>
<feature type="domain" description="Orotidine 5'-phosphate decarboxylase" evidence="11">
    <location>
        <begin position="4"/>
        <end position="224"/>
    </location>
</feature>
<comment type="subunit">
    <text evidence="8">Homodimer.</text>
</comment>
<dbReference type="RefSeq" id="WP_002442461.1">
    <property type="nucleotide sequence ID" value="NZ_AP018585.1"/>
</dbReference>
<dbReference type="InterPro" id="IPR014732">
    <property type="entry name" value="OMPdecase"/>
</dbReference>
<evidence type="ECO:0000256" key="4">
    <source>
        <dbReference type="ARBA" id="ARBA00022793"/>
    </source>
</evidence>
<keyword evidence="6 8" id="KW-0456">Lyase</keyword>
<dbReference type="InterPro" id="IPR001754">
    <property type="entry name" value="OMPdeCOase_dom"/>
</dbReference>
<dbReference type="PANTHER" id="PTHR32119">
    <property type="entry name" value="OROTIDINE 5'-PHOSPHATE DECARBOXYLASE"/>
    <property type="match status" value="1"/>
</dbReference>
<dbReference type="PROSITE" id="PS00156">
    <property type="entry name" value="OMPDECASE"/>
    <property type="match status" value="1"/>
</dbReference>
<dbReference type="Proteomes" id="UP000274772">
    <property type="component" value="Chromosome"/>
</dbReference>
<feature type="binding site" evidence="8">
    <location>
        <position position="10"/>
    </location>
    <ligand>
        <name>substrate</name>
    </ligand>
</feature>
<keyword evidence="4 8" id="KW-0210">Decarboxylase</keyword>
<dbReference type="InterPro" id="IPR018089">
    <property type="entry name" value="OMPdecase_AS"/>
</dbReference>
<evidence type="ECO:0000256" key="5">
    <source>
        <dbReference type="ARBA" id="ARBA00022975"/>
    </source>
</evidence>
<evidence type="ECO:0000256" key="8">
    <source>
        <dbReference type="HAMAP-Rule" id="MF_01200"/>
    </source>
</evidence>
<evidence type="ECO:0000256" key="7">
    <source>
        <dbReference type="ARBA" id="ARBA00049157"/>
    </source>
</evidence>
<comment type="pathway">
    <text evidence="3 8 9">Pyrimidine metabolism; UMP biosynthesis via de novo pathway; UMP from orotate: step 2/2.</text>
</comment>
<keyword evidence="5 8" id="KW-0665">Pyrimidine biosynthesis</keyword>
<comment type="function">
    <text evidence="1">Catalyzes the condensation of ribulose 5-phosphate with formaldehyde to form 3-hexulose 6-phosphate.</text>
</comment>
<keyword evidence="13" id="KW-1185">Reference proteome</keyword>
<feature type="binding site" evidence="8">
    <location>
        <position position="117"/>
    </location>
    <ligand>
        <name>substrate</name>
    </ligand>
</feature>
<dbReference type="CDD" id="cd04725">
    <property type="entry name" value="OMP_decarboxylase_like"/>
    <property type="match status" value="1"/>
</dbReference>
<evidence type="ECO:0000256" key="1">
    <source>
        <dbReference type="ARBA" id="ARBA00002272"/>
    </source>
</evidence>
<feature type="binding site" evidence="8">
    <location>
        <position position="188"/>
    </location>
    <ligand>
        <name>substrate</name>
    </ligand>
</feature>
<evidence type="ECO:0000256" key="6">
    <source>
        <dbReference type="ARBA" id="ARBA00023239"/>
    </source>
</evidence>
<gene>
    <name evidence="8 12" type="primary">pyrF</name>
    <name evidence="12" type="ORF">JMUB590_1693</name>
</gene>
<reference evidence="12 13" key="1">
    <citation type="submission" date="2018-05" db="EMBL/GenBank/DDBJ databases">
        <title>Complete genome sequencing of three human clinical isolates of Staphylococcus caprae reveals virulence factors similar to those of S. epidermidis and S. capitis.</title>
        <authorList>
            <person name="Watanabe S."/>
            <person name="Cui L."/>
        </authorList>
    </citation>
    <scope>NUCLEOTIDE SEQUENCE [LARGE SCALE GENOMIC DNA]</scope>
    <source>
        <strain evidence="12 13">JMUB590</strain>
    </source>
</reference>
<dbReference type="SMART" id="SM00934">
    <property type="entry name" value="OMPdecase"/>
    <property type="match status" value="1"/>
</dbReference>
<comment type="similarity">
    <text evidence="8">Belongs to the OMP decarboxylase family. Type 1 subfamily.</text>
</comment>
<dbReference type="InterPro" id="IPR013785">
    <property type="entry name" value="Aldolase_TIM"/>
</dbReference>
<feature type="binding site" evidence="8">
    <location>
        <position position="31"/>
    </location>
    <ligand>
        <name>substrate</name>
    </ligand>
</feature>
<evidence type="ECO:0000256" key="10">
    <source>
        <dbReference type="SAM" id="MobiDB-lite"/>
    </source>
</evidence>
<dbReference type="InterPro" id="IPR011060">
    <property type="entry name" value="RibuloseP-bd_barrel"/>
</dbReference>
<feature type="binding site" evidence="8">
    <location>
        <position position="209"/>
    </location>
    <ligand>
        <name>substrate</name>
    </ligand>
</feature>
<accession>A0ABM7FTD4</accession>
<evidence type="ECO:0000256" key="3">
    <source>
        <dbReference type="ARBA" id="ARBA00004861"/>
    </source>
</evidence>
<evidence type="ECO:0000313" key="13">
    <source>
        <dbReference type="Proteomes" id="UP000274772"/>
    </source>
</evidence>
<dbReference type="NCBIfam" id="NF001273">
    <property type="entry name" value="PRK00230.1"/>
    <property type="match status" value="1"/>
</dbReference>
<feature type="binding site" evidence="8">
    <location>
        <position position="179"/>
    </location>
    <ligand>
        <name>substrate</name>
    </ligand>
</feature>
<feature type="binding site" evidence="8">
    <location>
        <begin position="58"/>
        <end position="67"/>
    </location>
    <ligand>
        <name>substrate</name>
    </ligand>
</feature>
<feature type="binding site" evidence="8">
    <location>
        <position position="208"/>
    </location>
    <ligand>
        <name>substrate</name>
    </ligand>
</feature>
<evidence type="ECO:0000259" key="11">
    <source>
        <dbReference type="SMART" id="SM00934"/>
    </source>
</evidence>
<dbReference type="EMBL" id="AP018586">
    <property type="protein sequence ID" value="BBD92751.1"/>
    <property type="molecule type" value="Genomic_DNA"/>
</dbReference>
<evidence type="ECO:0000256" key="9">
    <source>
        <dbReference type="RuleBase" id="RU000512"/>
    </source>
</evidence>
<evidence type="ECO:0000313" key="12">
    <source>
        <dbReference type="EMBL" id="BBD92751.1"/>
    </source>
</evidence>
<dbReference type="Pfam" id="PF00215">
    <property type="entry name" value="OMPdecase"/>
    <property type="match status" value="1"/>
</dbReference>
<dbReference type="HAMAP" id="MF_01200_B">
    <property type="entry name" value="OMPdecase_type1_B"/>
    <property type="match status" value="1"/>
</dbReference>
<sequence>MRNLPIIALDFKSAEEVNTFLDQFDEELCVKIGMELFYQTGPEFIQSLKKRGHDIFLDLKLHDIPNTVSKAMEGLARLDVDLVNVHAAGGLKMMEEAKKGLRKYNPDTKIIAVTQLTSTTEAQLREEQNIQTSIEEAVLHYARLTHKAGLDGVVCSPLEAELISQELGPEFMKVTPGIRPKGAAQNDQQRITTPEDAKVLGSTHIVVGRPITQSDDPASSYQNIKESWLG</sequence>
<feature type="region of interest" description="Disordered" evidence="10">
    <location>
        <begin position="210"/>
        <end position="230"/>
    </location>
</feature>
<feature type="active site" description="Proton donor" evidence="8">
    <location>
        <position position="60"/>
    </location>
</feature>
<dbReference type="GeneID" id="58051447"/>
<comment type="catalytic activity">
    <reaction evidence="7 8 9">
        <text>orotidine 5'-phosphate + H(+) = UMP + CO2</text>
        <dbReference type="Rhea" id="RHEA:11596"/>
        <dbReference type="ChEBI" id="CHEBI:15378"/>
        <dbReference type="ChEBI" id="CHEBI:16526"/>
        <dbReference type="ChEBI" id="CHEBI:57538"/>
        <dbReference type="ChEBI" id="CHEBI:57865"/>
        <dbReference type="EC" id="4.1.1.23"/>
    </reaction>
</comment>
<organism evidence="12 13">
    <name type="scientific">Staphylococcus caprae</name>
    <dbReference type="NCBI Taxonomy" id="29380"/>
    <lineage>
        <taxon>Bacteria</taxon>
        <taxon>Bacillati</taxon>
        <taxon>Bacillota</taxon>
        <taxon>Bacilli</taxon>
        <taxon>Bacillales</taxon>
        <taxon>Staphylococcaceae</taxon>
        <taxon>Staphylococcus</taxon>
    </lineage>
</organism>
<protein>
    <recommendedName>
        <fullName evidence="8">Orotidine 5'-phosphate decarboxylase</fullName>
        <ecNumber evidence="8">4.1.1.23</ecNumber>
    </recommendedName>
    <alternativeName>
        <fullName evidence="8">OMP decarboxylase</fullName>
        <shortName evidence="8">OMPDCase</shortName>
        <shortName evidence="8">OMPdecase</shortName>
    </alternativeName>
</protein>
<dbReference type="EC" id="4.1.1.23" evidence="8"/>
<comment type="function">
    <text evidence="2 8">Catalyzes the decarboxylation of orotidine 5'-monophosphate (OMP) to uridine 5'-monophosphate (UMP).</text>
</comment>
<proteinExistence type="inferred from homology"/>
<dbReference type="PANTHER" id="PTHR32119:SF2">
    <property type="entry name" value="OROTIDINE 5'-PHOSPHATE DECARBOXYLASE"/>
    <property type="match status" value="1"/>
</dbReference>
<dbReference type="Gene3D" id="3.20.20.70">
    <property type="entry name" value="Aldolase class I"/>
    <property type="match status" value="1"/>
</dbReference>
<evidence type="ECO:0000256" key="2">
    <source>
        <dbReference type="ARBA" id="ARBA00002356"/>
    </source>
</evidence>
<dbReference type="InterPro" id="IPR047596">
    <property type="entry name" value="OMPdecase_bac"/>
</dbReference>
<dbReference type="SUPFAM" id="SSF51366">
    <property type="entry name" value="Ribulose-phoshate binding barrel"/>
    <property type="match status" value="1"/>
</dbReference>